<gene>
    <name evidence="7" type="ORF">AW11_02767</name>
</gene>
<reference evidence="7" key="1">
    <citation type="submission" date="2014-02" db="EMBL/GenBank/DDBJ databases">
        <title>Expanding our view of genomic diversity in Candidatus Accumulibacter clades.</title>
        <authorList>
            <person name="Skennerton C.T."/>
            <person name="Barr J.J."/>
            <person name="Slater F.R."/>
            <person name="Bond P.L."/>
            <person name="Tyson G.W."/>
        </authorList>
    </citation>
    <scope>NUCLEOTIDE SEQUENCE [LARGE SCALE GENOMIC DNA]</scope>
</reference>
<dbReference type="AlphaFoldDB" id="A0A011QD58"/>
<dbReference type="eggNOG" id="COG3678">
    <property type="taxonomic scope" value="Bacteria"/>
</dbReference>
<dbReference type="PANTHER" id="PTHR38102:SF1">
    <property type="entry name" value="PERIPLASMIC CHAPERONE SPY"/>
    <property type="match status" value="1"/>
</dbReference>
<dbReference type="STRING" id="1454004.AW11_02767"/>
<feature type="signal peptide" evidence="6">
    <location>
        <begin position="1"/>
        <end position="20"/>
    </location>
</feature>
<proteinExistence type="inferred from homology"/>
<sequence>MNTFKRTLAVFLATSSIALAVPLAANAGPMMGGGMEGGCGKGWSEMRGGQRDGVPPMMKKLKLTPEQQTTISELRKQDAALIGEKYQSMRDSRAQLHEMAKKGEYDEAKVKALTEQGAQAMAEMAQLRARQHHQIMEVLTPEQREKLAAQRDAMMKRWEKKRGERPGPAA</sequence>
<dbReference type="PATRIC" id="fig|1454004.3.peg.2860"/>
<evidence type="ECO:0000313" key="7">
    <source>
        <dbReference type="EMBL" id="EXI86975.1"/>
    </source>
</evidence>
<comment type="similarity">
    <text evidence="2">Belongs to the CpxP/Spy family.</text>
</comment>
<dbReference type="InterPro" id="IPR052211">
    <property type="entry name" value="Cpx_auxiliary_protein"/>
</dbReference>
<accession>A0A011QD58</accession>
<dbReference type="GO" id="GO:0030288">
    <property type="term" value="C:outer membrane-bounded periplasmic space"/>
    <property type="evidence" value="ECO:0007669"/>
    <property type="project" value="TreeGrafter"/>
</dbReference>
<dbReference type="PIRSF" id="PIRSF034445">
    <property type="entry name" value="CpxP_Spy"/>
    <property type="match status" value="1"/>
</dbReference>
<organism evidence="7 8">
    <name type="scientific">Accumulibacter regalis</name>
    <dbReference type="NCBI Taxonomy" id="522306"/>
    <lineage>
        <taxon>Bacteria</taxon>
        <taxon>Pseudomonadati</taxon>
        <taxon>Pseudomonadota</taxon>
        <taxon>Betaproteobacteria</taxon>
        <taxon>Candidatus Accumulibacter</taxon>
    </lineage>
</organism>
<dbReference type="Gene3D" id="1.20.120.1490">
    <property type="match status" value="1"/>
</dbReference>
<keyword evidence="8" id="KW-1185">Reference proteome</keyword>
<dbReference type="PANTHER" id="PTHR38102">
    <property type="entry name" value="PERIPLASMIC CHAPERONE SPY"/>
    <property type="match status" value="1"/>
</dbReference>
<feature type="region of interest" description="Disordered" evidence="5">
    <location>
        <begin position="149"/>
        <end position="170"/>
    </location>
</feature>
<evidence type="ECO:0000256" key="4">
    <source>
        <dbReference type="ARBA" id="ARBA00022764"/>
    </source>
</evidence>
<evidence type="ECO:0000313" key="8">
    <source>
        <dbReference type="Proteomes" id="UP000022141"/>
    </source>
</evidence>
<evidence type="ECO:0000256" key="3">
    <source>
        <dbReference type="ARBA" id="ARBA00022729"/>
    </source>
</evidence>
<dbReference type="CDD" id="cd09916">
    <property type="entry name" value="CpxP_like"/>
    <property type="match status" value="1"/>
</dbReference>
<dbReference type="GO" id="GO:0051082">
    <property type="term" value="F:unfolded protein binding"/>
    <property type="evidence" value="ECO:0007669"/>
    <property type="project" value="TreeGrafter"/>
</dbReference>
<comment type="subcellular location">
    <subcellularLocation>
        <location evidence="1">Periplasm</location>
    </subcellularLocation>
</comment>
<dbReference type="Pfam" id="PF07813">
    <property type="entry name" value="LTXXQ"/>
    <property type="match status" value="1"/>
</dbReference>
<protein>
    <submittedName>
        <fullName evidence="7">Periplasmic repressor CpxP</fullName>
    </submittedName>
</protein>
<dbReference type="EMBL" id="JEMY01000038">
    <property type="protein sequence ID" value="EXI86975.1"/>
    <property type="molecule type" value="Genomic_DNA"/>
</dbReference>
<comment type="caution">
    <text evidence="7">The sequence shown here is derived from an EMBL/GenBank/DDBJ whole genome shotgun (WGS) entry which is preliminary data.</text>
</comment>
<keyword evidence="4" id="KW-0574">Periplasm</keyword>
<name>A0A011QD58_ACCRE</name>
<evidence type="ECO:0000256" key="5">
    <source>
        <dbReference type="SAM" id="MobiDB-lite"/>
    </source>
</evidence>
<feature type="chain" id="PRO_5001462076" evidence="6">
    <location>
        <begin position="21"/>
        <end position="170"/>
    </location>
</feature>
<evidence type="ECO:0000256" key="6">
    <source>
        <dbReference type="SAM" id="SignalP"/>
    </source>
</evidence>
<dbReference type="InterPro" id="IPR012899">
    <property type="entry name" value="LTXXQ"/>
</dbReference>
<evidence type="ECO:0000256" key="2">
    <source>
        <dbReference type="ARBA" id="ARBA00008441"/>
    </source>
</evidence>
<evidence type="ECO:0000256" key="1">
    <source>
        <dbReference type="ARBA" id="ARBA00004418"/>
    </source>
</evidence>
<keyword evidence="3 6" id="KW-0732">Signal</keyword>
<dbReference type="Proteomes" id="UP000022141">
    <property type="component" value="Unassembled WGS sequence"/>
</dbReference>